<feature type="compositionally biased region" description="Polar residues" evidence="4">
    <location>
        <begin position="441"/>
        <end position="459"/>
    </location>
</feature>
<dbReference type="EMBL" id="BLZA01000011">
    <property type="protein sequence ID" value="GHJ85460.1"/>
    <property type="molecule type" value="Genomic_DNA"/>
</dbReference>
<keyword evidence="7" id="KW-1185">Reference proteome</keyword>
<dbReference type="InterPro" id="IPR011515">
    <property type="entry name" value="Shugoshin_C"/>
</dbReference>
<feature type="region of interest" description="Disordered" evidence="4">
    <location>
        <begin position="345"/>
        <end position="486"/>
    </location>
</feature>
<proteinExistence type="inferred from homology"/>
<gene>
    <name evidence="6" type="ORF">NliqN6_1862</name>
</gene>
<reference evidence="6" key="1">
    <citation type="submission" date="2020-07" db="EMBL/GenBank/DDBJ databases">
        <title>Draft Genome Sequence of a Deep-Sea Yeast, Naganishia (Cryptococcus) liquefaciens strain N6.</title>
        <authorList>
            <person name="Han Y.W."/>
            <person name="Kajitani R."/>
            <person name="Morimoto H."/>
            <person name="Parhat M."/>
            <person name="Tsubouchi H."/>
            <person name="Bakenova O."/>
            <person name="Ogata M."/>
            <person name="Argunhan B."/>
            <person name="Aoki R."/>
            <person name="Kajiwara S."/>
            <person name="Itoh T."/>
            <person name="Iwasaki H."/>
        </authorList>
    </citation>
    <scope>NUCLEOTIDE SEQUENCE</scope>
    <source>
        <strain evidence="6">N6</strain>
    </source>
</reference>
<feature type="compositionally biased region" description="Basic and acidic residues" evidence="4">
    <location>
        <begin position="368"/>
        <end position="377"/>
    </location>
</feature>
<evidence type="ECO:0000256" key="2">
    <source>
        <dbReference type="ARBA" id="ARBA00022829"/>
    </source>
</evidence>
<name>A0A8H3TQP8_9TREE</name>
<keyword evidence="3" id="KW-0175">Coiled coil</keyword>
<evidence type="ECO:0000256" key="1">
    <source>
        <dbReference type="ARBA" id="ARBA00010845"/>
    </source>
</evidence>
<evidence type="ECO:0000313" key="7">
    <source>
        <dbReference type="Proteomes" id="UP000620104"/>
    </source>
</evidence>
<dbReference type="AlphaFoldDB" id="A0A8H3TQP8"/>
<evidence type="ECO:0000259" key="5">
    <source>
        <dbReference type="Pfam" id="PF07557"/>
    </source>
</evidence>
<sequence>MTARPLNRTIPGSGGQMGMGESIMLQEKARYEEFRRQHAKQNRDLVRVNTQRLEEIQNLKAEKDGLQTIILEERAEKAALAAELKKTRDELARVRNDSTREALDTLLAVVPTLRQLRQKLDANPANPLLQRRSDPGNRYVRVDPYEDRVFIAASGQTNLADLTERTERETESDSGSVMGVNGSIMTRARSVSASPNGKHSTIALNRRRSVSAHEQPSPLLRTEKSPVSSVKPLALQIDPPAPQPRKRRISGIDNDRRASVSPDQERGQSAISEIRSAPAPPAVPAQRLTTAVNREEGSGLVATVQSAAKSSASVLSETANAGGKARNRTSISAIVTSVPVRQNLLPDPGPSSHAELVGQNQEQVTMPQKRETSDHESTLMQMAGRNSLGRMESAEVNIEDDEDAENGGRQTRRARKSVNYKEPSLHTKMRKPDGQAKLNVPASTGKSRTPSRQRSQSADVPTPTPNTAVPPLDFGSSQGDSNAPVVPTGLMRLQEKMAKKDITHAPELSQAAVRRKSVLPKSGRGAELSGNLEPTMARLAIRTPYVASETIMTKGVTDTGKDRFSPSAETGNTETSSSRRRLAQLSINALPDHEAGTTKLSTIYKAEKASTPLSEDIADISTQKARLGRRRSSLFKPTDV</sequence>
<evidence type="ECO:0000313" key="6">
    <source>
        <dbReference type="EMBL" id="GHJ85460.1"/>
    </source>
</evidence>
<feature type="region of interest" description="Disordered" evidence="4">
    <location>
        <begin position="557"/>
        <end position="580"/>
    </location>
</feature>
<feature type="compositionally biased region" description="Basic and acidic residues" evidence="4">
    <location>
        <begin position="162"/>
        <end position="171"/>
    </location>
</feature>
<feature type="compositionally biased region" description="Polar residues" evidence="4">
    <location>
        <begin position="567"/>
        <end position="576"/>
    </location>
</feature>
<feature type="compositionally biased region" description="Basic and acidic residues" evidence="4">
    <location>
        <begin position="253"/>
        <end position="266"/>
    </location>
</feature>
<evidence type="ECO:0000256" key="4">
    <source>
        <dbReference type="SAM" id="MobiDB-lite"/>
    </source>
</evidence>
<comment type="caution">
    <text evidence="6">The sequence shown here is derived from an EMBL/GenBank/DDBJ whole genome shotgun (WGS) entry which is preliminary data.</text>
</comment>
<feature type="compositionally biased region" description="Polar residues" evidence="4">
    <location>
        <begin position="189"/>
        <end position="203"/>
    </location>
</feature>
<feature type="domain" description="Shugoshin C-terminal" evidence="5">
    <location>
        <begin position="410"/>
        <end position="431"/>
    </location>
</feature>
<organism evidence="6 7">
    <name type="scientific">Naganishia liquefaciens</name>
    <dbReference type="NCBI Taxonomy" id="104408"/>
    <lineage>
        <taxon>Eukaryota</taxon>
        <taxon>Fungi</taxon>
        <taxon>Dikarya</taxon>
        <taxon>Basidiomycota</taxon>
        <taxon>Agaricomycotina</taxon>
        <taxon>Tremellomycetes</taxon>
        <taxon>Filobasidiales</taxon>
        <taxon>Filobasidiaceae</taxon>
        <taxon>Naganishia</taxon>
    </lineage>
</organism>
<feature type="region of interest" description="Disordered" evidence="4">
    <location>
        <begin position="160"/>
        <end position="273"/>
    </location>
</feature>
<dbReference type="Proteomes" id="UP000620104">
    <property type="component" value="Unassembled WGS sequence"/>
</dbReference>
<accession>A0A8H3TQP8</accession>
<dbReference type="GO" id="GO:0005634">
    <property type="term" value="C:nucleus"/>
    <property type="evidence" value="ECO:0007669"/>
    <property type="project" value="InterPro"/>
</dbReference>
<keyword evidence="2" id="KW-0159">Chromosome partition</keyword>
<dbReference type="OrthoDB" id="5394106at2759"/>
<dbReference type="GO" id="GO:0045132">
    <property type="term" value="P:meiotic chromosome segregation"/>
    <property type="evidence" value="ECO:0007669"/>
    <property type="project" value="InterPro"/>
</dbReference>
<dbReference type="Pfam" id="PF07557">
    <property type="entry name" value="Shugoshin_C"/>
    <property type="match status" value="1"/>
</dbReference>
<evidence type="ECO:0000256" key="3">
    <source>
        <dbReference type="SAM" id="Coils"/>
    </source>
</evidence>
<protein>
    <recommendedName>
        <fullName evidence="5">Shugoshin C-terminal domain-containing protein</fullName>
    </recommendedName>
</protein>
<comment type="similarity">
    <text evidence="1">Belongs to the shugoshin family.</text>
</comment>
<feature type="coiled-coil region" evidence="3">
    <location>
        <begin position="56"/>
        <end position="101"/>
    </location>
</feature>
<dbReference type="GO" id="GO:0000775">
    <property type="term" value="C:chromosome, centromeric region"/>
    <property type="evidence" value="ECO:0007669"/>
    <property type="project" value="InterPro"/>
</dbReference>